<evidence type="ECO:0000256" key="7">
    <source>
        <dbReference type="ARBA" id="ARBA00023004"/>
    </source>
</evidence>
<evidence type="ECO:0000313" key="8">
    <source>
        <dbReference type="EMBL" id="EMR66607.1"/>
    </source>
</evidence>
<dbReference type="eggNOG" id="ENOG502SIVM">
    <property type="taxonomic scope" value="Eukaryota"/>
</dbReference>
<keyword evidence="9" id="KW-1185">Reference proteome</keyword>
<evidence type="ECO:0000256" key="6">
    <source>
        <dbReference type="ARBA" id="ARBA00023002"/>
    </source>
</evidence>
<evidence type="ECO:0000313" key="9">
    <source>
        <dbReference type="Proteomes" id="UP000012174"/>
    </source>
</evidence>
<keyword evidence="7" id="KW-0408">Iron</keyword>
<evidence type="ECO:0000256" key="1">
    <source>
        <dbReference type="ARBA" id="ARBA00001962"/>
    </source>
</evidence>
<comment type="similarity">
    <text evidence="2">Belongs to the PhyH family.</text>
</comment>
<protein>
    <submittedName>
        <fullName evidence="8">Putative phytanoyl-dioxygenase family protein</fullName>
    </submittedName>
</protein>
<gene>
    <name evidence="8" type="ORF">UCREL1_6405</name>
</gene>
<dbReference type="Pfam" id="PF05721">
    <property type="entry name" value="PhyH"/>
    <property type="match status" value="1"/>
</dbReference>
<dbReference type="Proteomes" id="UP000012174">
    <property type="component" value="Unassembled WGS sequence"/>
</dbReference>
<dbReference type="OrthoDB" id="445007at2759"/>
<evidence type="ECO:0000256" key="3">
    <source>
        <dbReference type="ARBA" id="ARBA00011738"/>
    </source>
</evidence>
<dbReference type="SUPFAM" id="SSF51197">
    <property type="entry name" value="Clavaminate synthase-like"/>
    <property type="match status" value="1"/>
</dbReference>
<dbReference type="OMA" id="PYVHSCT"/>
<accession>M7SQY4</accession>
<dbReference type="HOGENOM" id="CLU_047725_0_1_1"/>
<reference evidence="9" key="1">
    <citation type="journal article" date="2013" name="Genome Announc.">
        <title>Draft genome sequence of the grapevine dieback fungus Eutypa lata UCR-EL1.</title>
        <authorList>
            <person name="Blanco-Ulate B."/>
            <person name="Rolshausen P.E."/>
            <person name="Cantu D."/>
        </authorList>
    </citation>
    <scope>NUCLEOTIDE SEQUENCE [LARGE SCALE GENOMIC DNA]</scope>
    <source>
        <strain evidence="9">UCR-EL1</strain>
    </source>
</reference>
<organism evidence="8 9">
    <name type="scientific">Eutypa lata (strain UCR-EL1)</name>
    <name type="common">Grapevine dieback disease fungus</name>
    <name type="synonym">Eutypa armeniacae</name>
    <dbReference type="NCBI Taxonomy" id="1287681"/>
    <lineage>
        <taxon>Eukaryota</taxon>
        <taxon>Fungi</taxon>
        <taxon>Dikarya</taxon>
        <taxon>Ascomycota</taxon>
        <taxon>Pezizomycotina</taxon>
        <taxon>Sordariomycetes</taxon>
        <taxon>Xylariomycetidae</taxon>
        <taxon>Xylariales</taxon>
        <taxon>Diatrypaceae</taxon>
        <taxon>Eutypa</taxon>
    </lineage>
</organism>
<evidence type="ECO:0000256" key="2">
    <source>
        <dbReference type="ARBA" id="ARBA00005830"/>
    </source>
</evidence>
<keyword evidence="4" id="KW-0479">Metal-binding</keyword>
<keyword evidence="6" id="KW-0560">Oxidoreductase</keyword>
<dbReference type="Gene3D" id="2.60.120.620">
    <property type="entry name" value="q2cbj1_9rhob like domain"/>
    <property type="match status" value="1"/>
</dbReference>
<dbReference type="PANTHER" id="PTHR20883">
    <property type="entry name" value="PHYTANOYL-COA DIOXYGENASE DOMAIN CONTAINING 1"/>
    <property type="match status" value="1"/>
</dbReference>
<dbReference type="STRING" id="1287681.M7SQY4"/>
<dbReference type="EMBL" id="KB706612">
    <property type="protein sequence ID" value="EMR66607.1"/>
    <property type="molecule type" value="Genomic_DNA"/>
</dbReference>
<evidence type="ECO:0000256" key="4">
    <source>
        <dbReference type="ARBA" id="ARBA00022723"/>
    </source>
</evidence>
<proteinExistence type="inferred from homology"/>
<dbReference type="GO" id="GO:0046872">
    <property type="term" value="F:metal ion binding"/>
    <property type="evidence" value="ECO:0007669"/>
    <property type="project" value="UniProtKB-KW"/>
</dbReference>
<name>M7SQY4_EUTLA</name>
<comment type="cofactor">
    <cofactor evidence="1">
        <name>Fe cation</name>
        <dbReference type="ChEBI" id="CHEBI:24875"/>
    </cofactor>
</comment>
<sequence>MSGVGDKFGPEVQKLPADAPMEDILHLLKRDGGVFIQGLIPEADVDQAFAECRERLESDVEWNGSFFPKETQRAPGLLALSPTYAKTQMMNPVFQQVCDHFLTTRSWFWWGDEQKESVSKPYIHSCTAMRIAPGGKAQPLHRDDYINHNYHEEIGEWDDERDKNRESAIGFFVAGSRITKENGGTQFIPRSHLWGTNRKTPPRVDECIFSDMHKGDAFIMLASAYHGGGDNITEDEYRLLFSTFAVRGYMRQEENQFLTVPLEMAKTYDRPIQEFMGYSMSDPACGNVDQVDPIFLLRPELKQGPKDF</sequence>
<dbReference type="KEGG" id="ela:UCREL1_6405"/>
<dbReference type="AlphaFoldDB" id="M7SQY4"/>
<comment type="subunit">
    <text evidence="3">Homodimer.</text>
</comment>
<keyword evidence="5 8" id="KW-0223">Dioxygenase</keyword>
<evidence type="ECO:0000256" key="5">
    <source>
        <dbReference type="ARBA" id="ARBA00022964"/>
    </source>
</evidence>
<dbReference type="GO" id="GO:0051213">
    <property type="term" value="F:dioxygenase activity"/>
    <property type="evidence" value="ECO:0007669"/>
    <property type="project" value="UniProtKB-KW"/>
</dbReference>
<dbReference type="InterPro" id="IPR008775">
    <property type="entry name" value="Phytyl_CoA_dOase-like"/>
</dbReference>
<dbReference type="PANTHER" id="PTHR20883:SF45">
    <property type="entry name" value="PHYTANOYL-COA DIOXYGENASE FAMILY PROTEIN"/>
    <property type="match status" value="1"/>
</dbReference>